<dbReference type="Proteomes" id="UP001234178">
    <property type="component" value="Unassembled WGS sequence"/>
</dbReference>
<accession>A0ABR0AVD6</accession>
<dbReference type="EMBL" id="JAOYFB010000039">
    <property type="protein sequence ID" value="KAK4028907.1"/>
    <property type="molecule type" value="Genomic_DNA"/>
</dbReference>
<evidence type="ECO:0000313" key="3">
    <source>
        <dbReference type="Proteomes" id="UP001234178"/>
    </source>
</evidence>
<sequence>MAFASFSVILWTLLVSLSNSSSEYVCTVPSVTPSVFSDLVLLYSRTIYLVPVRDHRYEIGACKQPNSHYSNQPPGIAPSRLMKSEGNWAALYTVAEGERCATKRGSSPLGTRLSVRDCLYEIVACFTEIAAQVQEIQPKSKVNINEEDHIGFDESGFFYSEIYVEGEDYDGAVAIGGRQTFTAPAAILNDVAGEDFDPFAEHRRSTIADREDEYRAMRWKLIISPEHVDSFAEEDL</sequence>
<evidence type="ECO:0000313" key="2">
    <source>
        <dbReference type="EMBL" id="KAK4028907.1"/>
    </source>
</evidence>
<evidence type="ECO:0000256" key="1">
    <source>
        <dbReference type="SAM" id="SignalP"/>
    </source>
</evidence>
<name>A0ABR0AVD6_9CRUS</name>
<protein>
    <submittedName>
        <fullName evidence="2">Uncharacterized protein</fullName>
    </submittedName>
</protein>
<keyword evidence="3" id="KW-1185">Reference proteome</keyword>
<organism evidence="2 3">
    <name type="scientific">Daphnia magna</name>
    <dbReference type="NCBI Taxonomy" id="35525"/>
    <lineage>
        <taxon>Eukaryota</taxon>
        <taxon>Metazoa</taxon>
        <taxon>Ecdysozoa</taxon>
        <taxon>Arthropoda</taxon>
        <taxon>Crustacea</taxon>
        <taxon>Branchiopoda</taxon>
        <taxon>Diplostraca</taxon>
        <taxon>Cladocera</taxon>
        <taxon>Anomopoda</taxon>
        <taxon>Daphniidae</taxon>
        <taxon>Daphnia</taxon>
    </lineage>
</organism>
<feature type="signal peptide" evidence="1">
    <location>
        <begin position="1"/>
        <end position="22"/>
    </location>
</feature>
<comment type="caution">
    <text evidence="2">The sequence shown here is derived from an EMBL/GenBank/DDBJ whole genome shotgun (WGS) entry which is preliminary data.</text>
</comment>
<keyword evidence="1" id="KW-0732">Signal</keyword>
<gene>
    <name evidence="2" type="ORF">OUZ56_021926</name>
</gene>
<reference evidence="2 3" key="1">
    <citation type="journal article" date="2023" name="Nucleic Acids Res.">
        <title>The hologenome of Daphnia magna reveals possible DNA methylation and microbiome-mediated evolution of the host genome.</title>
        <authorList>
            <person name="Chaturvedi A."/>
            <person name="Li X."/>
            <person name="Dhandapani V."/>
            <person name="Marshall H."/>
            <person name="Kissane S."/>
            <person name="Cuenca-Cambronero M."/>
            <person name="Asole G."/>
            <person name="Calvet F."/>
            <person name="Ruiz-Romero M."/>
            <person name="Marangio P."/>
            <person name="Guigo R."/>
            <person name="Rago D."/>
            <person name="Mirbahai L."/>
            <person name="Eastwood N."/>
            <person name="Colbourne J.K."/>
            <person name="Zhou J."/>
            <person name="Mallon E."/>
            <person name="Orsini L."/>
        </authorList>
    </citation>
    <scope>NUCLEOTIDE SEQUENCE [LARGE SCALE GENOMIC DNA]</scope>
    <source>
        <strain evidence="2">LRV0_1</strain>
    </source>
</reference>
<feature type="chain" id="PRO_5045323280" evidence="1">
    <location>
        <begin position="23"/>
        <end position="236"/>
    </location>
</feature>
<proteinExistence type="predicted"/>